<dbReference type="Proteomes" id="UP001524944">
    <property type="component" value="Unassembled WGS sequence"/>
</dbReference>
<comment type="caution">
    <text evidence="2">The sequence shown here is derived from an EMBL/GenBank/DDBJ whole genome shotgun (WGS) entry which is preliminary data.</text>
</comment>
<sequence>MVDFFRKKMCGLFGGNKFSAFLCELQKIARMLVFFATVGLFLYALIFPHFWIILILFMLFLALLALSQD</sequence>
<organism evidence="2 3">
    <name type="scientific">Dehalobacterium formicoaceticum</name>
    <dbReference type="NCBI Taxonomy" id="51515"/>
    <lineage>
        <taxon>Bacteria</taxon>
        <taxon>Bacillati</taxon>
        <taxon>Bacillota</taxon>
        <taxon>Clostridia</taxon>
        <taxon>Eubacteriales</taxon>
        <taxon>Peptococcaceae</taxon>
        <taxon>Dehalobacterium</taxon>
    </lineage>
</organism>
<evidence type="ECO:0000313" key="2">
    <source>
        <dbReference type="EMBL" id="MCR6544118.1"/>
    </source>
</evidence>
<keyword evidence="3" id="KW-1185">Reference proteome</keyword>
<feature type="transmembrane region" description="Helical" evidence="1">
    <location>
        <begin position="28"/>
        <end position="44"/>
    </location>
</feature>
<keyword evidence="1" id="KW-0812">Transmembrane</keyword>
<evidence type="ECO:0000313" key="3">
    <source>
        <dbReference type="Proteomes" id="UP001524944"/>
    </source>
</evidence>
<keyword evidence="1" id="KW-0472">Membrane</keyword>
<dbReference type="EMBL" id="JANPWE010000001">
    <property type="protein sequence ID" value="MCR6544118.1"/>
    <property type="molecule type" value="Genomic_DNA"/>
</dbReference>
<gene>
    <name evidence="2" type="ORF">NVS47_01060</name>
</gene>
<reference evidence="2 3" key="1">
    <citation type="submission" date="2022-08" db="EMBL/GenBank/DDBJ databases">
        <title>Proteogenomics of the novel Dehalobacterium formicoaceticum strain EZ94 highlights a key role of methyltransferases during anaerobic dichloromethane degradation.</title>
        <authorList>
            <person name="Wasmund K."/>
        </authorList>
    </citation>
    <scope>NUCLEOTIDE SEQUENCE [LARGE SCALE GENOMIC DNA]</scope>
    <source>
        <strain evidence="2 3">EZ94</strain>
    </source>
</reference>
<name>A0ABT1Y0N9_9FIRM</name>
<protein>
    <submittedName>
        <fullName evidence="2">Uncharacterized protein</fullName>
    </submittedName>
</protein>
<evidence type="ECO:0000256" key="1">
    <source>
        <dbReference type="SAM" id="Phobius"/>
    </source>
</evidence>
<proteinExistence type="predicted"/>
<accession>A0ABT1Y0N9</accession>
<keyword evidence="1" id="KW-1133">Transmembrane helix</keyword>
<dbReference type="RefSeq" id="WP_089609623.1">
    <property type="nucleotide sequence ID" value="NZ_CP022121.1"/>
</dbReference>